<dbReference type="SUPFAM" id="SSF53597">
    <property type="entry name" value="Dihydrofolate reductase-like"/>
    <property type="match status" value="1"/>
</dbReference>
<dbReference type="AlphaFoldDB" id="A0A401G5K7"/>
<dbReference type="InParanoid" id="A0A401G5K7"/>
<comment type="catalytic activity">
    <reaction evidence="11">
        <text>2,5-diamino-6-(1-D-ribitylamino)pyrimidin-4(3H)-one 5'-phosphate + NAD(+) = 2,5-diamino-6-(1-D-ribosylamino)pyrimidin-4(3H)-one 5'-phosphate + NADH + H(+)</text>
        <dbReference type="Rhea" id="RHEA:27274"/>
        <dbReference type="ChEBI" id="CHEBI:15378"/>
        <dbReference type="ChEBI" id="CHEBI:57540"/>
        <dbReference type="ChEBI" id="CHEBI:57945"/>
        <dbReference type="ChEBI" id="CHEBI:58890"/>
        <dbReference type="ChEBI" id="CHEBI:59545"/>
        <dbReference type="EC" id="1.1.1.302"/>
    </reaction>
</comment>
<comment type="catalytic activity">
    <reaction evidence="12">
        <text>2,5-diamino-6-(1-D-ribitylamino)pyrimidin-4(3H)-one 5'-phosphate + NADP(+) = 2,5-diamino-6-(1-D-ribosylamino)pyrimidin-4(3H)-one 5'-phosphate + NADPH + H(+)</text>
        <dbReference type="Rhea" id="RHEA:27278"/>
        <dbReference type="ChEBI" id="CHEBI:15378"/>
        <dbReference type="ChEBI" id="CHEBI:57783"/>
        <dbReference type="ChEBI" id="CHEBI:58349"/>
        <dbReference type="ChEBI" id="CHEBI:58890"/>
        <dbReference type="ChEBI" id="CHEBI:59545"/>
        <dbReference type="EC" id="1.1.1.302"/>
    </reaction>
</comment>
<evidence type="ECO:0000313" key="15">
    <source>
        <dbReference type="Proteomes" id="UP000287166"/>
    </source>
</evidence>
<evidence type="ECO:0000256" key="1">
    <source>
        <dbReference type="ARBA" id="ARBA00003555"/>
    </source>
</evidence>
<evidence type="ECO:0000256" key="6">
    <source>
        <dbReference type="ARBA" id="ARBA00022619"/>
    </source>
</evidence>
<evidence type="ECO:0000256" key="11">
    <source>
        <dbReference type="ARBA" id="ARBA00047550"/>
    </source>
</evidence>
<keyword evidence="8" id="KW-0560">Oxidoreductase</keyword>
<dbReference type="InterPro" id="IPR002734">
    <property type="entry name" value="RibDG_C"/>
</dbReference>
<sequence length="314" mass="34389">MSPSGDLPETIAVVPGFLLETFSLSSDADDLVSFYTGDDETHRRTPVSPDPTKPYVTLTFAQSLDAKIAGADGKQLALSGNESMVMTHWMRTMHDAILVGIGTALNDDPQLNTRHLPPLPLHYPYRYYLPRPVILDSNLHISPDCKLLKNYREGRGRRPWVICSSSIDPSGSDRDAFATRSARRQALEEAGGCVLEVRADHGMISIPELLRTLRDLGIRSLMVEGGASVIKSFLAANKHPAGPDKPAAVAERNFLDMVIITIAPTLVGREGIFYGSDLLAEELPALRHLKTELFGQDAVVALRAVLERPARTEQ</sequence>
<keyword evidence="15" id="KW-1185">Reference proteome</keyword>
<dbReference type="GeneID" id="38774365"/>
<dbReference type="Gene3D" id="3.40.430.10">
    <property type="entry name" value="Dihydrofolate Reductase, subunit A"/>
    <property type="match status" value="1"/>
</dbReference>
<dbReference type="PANTHER" id="PTHR38011:SF7">
    <property type="entry name" value="2,5-DIAMINO-6-RIBOSYLAMINO-4(3H)-PYRIMIDINONE 5'-PHOSPHATE REDUCTASE"/>
    <property type="match status" value="1"/>
</dbReference>
<dbReference type="Pfam" id="PF01872">
    <property type="entry name" value="RibD_C"/>
    <property type="match status" value="1"/>
</dbReference>
<keyword evidence="7" id="KW-0521">NADP</keyword>
<evidence type="ECO:0000256" key="2">
    <source>
        <dbReference type="ARBA" id="ARBA00005104"/>
    </source>
</evidence>
<comment type="caution">
    <text evidence="14">The sequence shown here is derived from an EMBL/GenBank/DDBJ whole genome shotgun (WGS) entry which is preliminary data.</text>
</comment>
<dbReference type="Proteomes" id="UP000287166">
    <property type="component" value="Unassembled WGS sequence"/>
</dbReference>
<evidence type="ECO:0000256" key="9">
    <source>
        <dbReference type="ARBA" id="ARBA00030073"/>
    </source>
</evidence>
<dbReference type="InterPro" id="IPR050765">
    <property type="entry name" value="Riboflavin_Biosynth_HTPR"/>
</dbReference>
<evidence type="ECO:0000256" key="3">
    <source>
        <dbReference type="ARBA" id="ARBA00009723"/>
    </source>
</evidence>
<evidence type="ECO:0000256" key="12">
    <source>
        <dbReference type="ARBA" id="ARBA00049020"/>
    </source>
</evidence>
<keyword evidence="6" id="KW-0686">Riboflavin biosynthesis</keyword>
<dbReference type="EMBL" id="BFAD01000001">
    <property type="protein sequence ID" value="GBE77448.1"/>
    <property type="molecule type" value="Genomic_DNA"/>
</dbReference>
<dbReference type="InterPro" id="IPR024072">
    <property type="entry name" value="DHFR-like_dom_sf"/>
</dbReference>
<dbReference type="OrthoDB" id="5432at2759"/>
<organism evidence="14 15">
    <name type="scientific">Sparassis crispa</name>
    <dbReference type="NCBI Taxonomy" id="139825"/>
    <lineage>
        <taxon>Eukaryota</taxon>
        <taxon>Fungi</taxon>
        <taxon>Dikarya</taxon>
        <taxon>Basidiomycota</taxon>
        <taxon>Agaricomycotina</taxon>
        <taxon>Agaricomycetes</taxon>
        <taxon>Polyporales</taxon>
        <taxon>Sparassidaceae</taxon>
        <taxon>Sparassis</taxon>
    </lineage>
</organism>
<evidence type="ECO:0000313" key="14">
    <source>
        <dbReference type="EMBL" id="GBE77448.1"/>
    </source>
</evidence>
<dbReference type="STRING" id="139825.A0A401G5K7"/>
<dbReference type="RefSeq" id="XP_027608361.1">
    <property type="nucleotide sequence ID" value="XM_027752560.1"/>
</dbReference>
<dbReference type="FunCoup" id="A0A401G5K7">
    <property type="interactions" value="107"/>
</dbReference>
<evidence type="ECO:0000256" key="4">
    <source>
        <dbReference type="ARBA" id="ARBA00012851"/>
    </source>
</evidence>
<evidence type="ECO:0000256" key="7">
    <source>
        <dbReference type="ARBA" id="ARBA00022857"/>
    </source>
</evidence>
<feature type="domain" description="Bacterial bifunctional deaminase-reductase C-terminal" evidence="13">
    <location>
        <begin position="54"/>
        <end position="237"/>
    </location>
</feature>
<name>A0A401G5K7_9APHY</name>
<dbReference type="PANTHER" id="PTHR38011">
    <property type="entry name" value="DIHYDROFOLATE REDUCTASE FAMILY PROTEIN (AFU_ORTHOLOGUE AFUA_8G06820)"/>
    <property type="match status" value="1"/>
</dbReference>
<protein>
    <recommendedName>
        <fullName evidence="5">2,5-diamino-6-ribosylamino-4(3H)-pyrimidinone 5'-phosphate reductase</fullName>
        <ecNumber evidence="4">1.1.1.302</ecNumber>
    </recommendedName>
    <alternativeName>
        <fullName evidence="10">2,5-diamino-6-(5-phospho-D-ribosylamino)pyrimidin-4(3H)-one reductase</fullName>
    </alternativeName>
    <alternativeName>
        <fullName evidence="9">2,5-diamino-6-ribitylamino-4(3H)-pyrimidinone 5'-phosphate synthase</fullName>
    </alternativeName>
</protein>
<comment type="function">
    <text evidence="1">Catalyzes an early step in riboflavin biosynthesis, the NADPH-dependent reduction of the ribose side chain of 2,5-diamino-6-ribosylamino-4(3H)-pyrimidinone 5'-phosphate, yielding 2,5-diamino-6-ribitylamino-4(3H)-pyrimidinone 5'-phosphate.</text>
</comment>
<evidence type="ECO:0000256" key="8">
    <source>
        <dbReference type="ARBA" id="ARBA00023002"/>
    </source>
</evidence>
<dbReference type="EC" id="1.1.1.302" evidence="4"/>
<gene>
    <name evidence="14" type="ORF">SCP_0103230</name>
</gene>
<comment type="pathway">
    <text evidence="2">Cofactor biosynthesis; riboflavin biosynthesis.</text>
</comment>
<evidence type="ECO:0000259" key="13">
    <source>
        <dbReference type="Pfam" id="PF01872"/>
    </source>
</evidence>
<reference evidence="14 15" key="1">
    <citation type="journal article" date="2018" name="Sci. Rep.">
        <title>Genome sequence of the cauliflower mushroom Sparassis crispa (Hanabiratake) and its association with beneficial usage.</title>
        <authorList>
            <person name="Kiyama R."/>
            <person name="Furutani Y."/>
            <person name="Kawaguchi K."/>
            <person name="Nakanishi T."/>
        </authorList>
    </citation>
    <scope>NUCLEOTIDE SEQUENCE [LARGE SCALE GENOMIC DNA]</scope>
</reference>
<dbReference type="GO" id="GO:0008703">
    <property type="term" value="F:5-amino-6-(5-phosphoribosylamino)uracil reductase activity"/>
    <property type="evidence" value="ECO:0007669"/>
    <property type="project" value="InterPro"/>
</dbReference>
<evidence type="ECO:0000256" key="5">
    <source>
        <dbReference type="ARBA" id="ARBA00015035"/>
    </source>
</evidence>
<accession>A0A401G5K7</accession>
<evidence type="ECO:0000256" key="10">
    <source>
        <dbReference type="ARBA" id="ARBA00031630"/>
    </source>
</evidence>
<proteinExistence type="inferred from homology"/>
<dbReference type="GO" id="GO:0009231">
    <property type="term" value="P:riboflavin biosynthetic process"/>
    <property type="evidence" value="ECO:0007669"/>
    <property type="project" value="UniProtKB-KW"/>
</dbReference>
<comment type="similarity">
    <text evidence="3">Belongs to the HTP reductase family.</text>
</comment>